<evidence type="ECO:0000256" key="1">
    <source>
        <dbReference type="ARBA" id="ARBA00008655"/>
    </source>
</evidence>
<dbReference type="EnsemblMetazoa" id="XM_022803483">
    <property type="protein sequence ID" value="XP_022659218"/>
    <property type="gene ID" value="LOC111249517"/>
</dbReference>
<dbReference type="EnsemblMetazoa" id="XM_022803484">
    <property type="protein sequence ID" value="XP_022659219"/>
    <property type="gene ID" value="LOC111249517"/>
</dbReference>
<dbReference type="RefSeq" id="XP_022659221.1">
    <property type="nucleotide sequence ID" value="XM_022803486.1"/>
</dbReference>
<comment type="similarity">
    <text evidence="1">Belongs to the 1-acyl-sn-glycerol-3-phosphate acyltransferase family.</text>
</comment>
<dbReference type="EnsemblMetazoa" id="XM_022803482">
    <property type="protein sequence ID" value="XP_022659217"/>
    <property type="gene ID" value="LOC111249517"/>
</dbReference>
<evidence type="ECO:0000259" key="5">
    <source>
        <dbReference type="SMART" id="SM00563"/>
    </source>
</evidence>
<dbReference type="KEGG" id="vde:111249517"/>
<dbReference type="GO" id="GO:0036149">
    <property type="term" value="P:phosphatidylinositol acyl-chain remodeling"/>
    <property type="evidence" value="ECO:0007669"/>
    <property type="project" value="TreeGrafter"/>
</dbReference>
<dbReference type="InterPro" id="IPR032098">
    <property type="entry name" value="Acyltransf_C"/>
</dbReference>
<dbReference type="GO" id="GO:0005739">
    <property type="term" value="C:mitochondrion"/>
    <property type="evidence" value="ECO:0007669"/>
    <property type="project" value="TreeGrafter"/>
</dbReference>
<evidence type="ECO:0000256" key="3">
    <source>
        <dbReference type="ARBA" id="ARBA00023315"/>
    </source>
</evidence>
<dbReference type="OMA" id="HRSTVDW"/>
<dbReference type="RefSeq" id="XP_022659216.1">
    <property type="nucleotide sequence ID" value="XM_022803481.1"/>
</dbReference>
<keyword evidence="4" id="KW-0472">Membrane</keyword>
<name>A0A7M7JYX8_VARDE</name>
<dbReference type="GO" id="GO:0005783">
    <property type="term" value="C:endoplasmic reticulum"/>
    <property type="evidence" value="ECO:0007669"/>
    <property type="project" value="TreeGrafter"/>
</dbReference>
<evidence type="ECO:0000256" key="2">
    <source>
        <dbReference type="ARBA" id="ARBA00022679"/>
    </source>
</evidence>
<dbReference type="EnsemblMetazoa" id="XM_022803481">
    <property type="protein sequence ID" value="XP_022659216"/>
    <property type="gene ID" value="LOC111249517"/>
</dbReference>
<dbReference type="EnsemblMetazoa" id="XM_022803479">
    <property type="protein sequence ID" value="XP_022659214"/>
    <property type="gene ID" value="LOC111249517"/>
</dbReference>
<dbReference type="InterPro" id="IPR002123">
    <property type="entry name" value="Plipid/glycerol_acylTrfase"/>
</dbReference>
<dbReference type="SUPFAM" id="SSF69593">
    <property type="entry name" value="Glycerol-3-phosphate (1)-acyltransferase"/>
    <property type="match status" value="1"/>
</dbReference>
<dbReference type="SMART" id="SM00563">
    <property type="entry name" value="PlsC"/>
    <property type="match status" value="1"/>
</dbReference>
<sequence length="366" mass="42895">MISDVIIKWVRVSFNLVALLSPVAPLYVIWLLWRMISLVFPAHIYQIGDDLVFEFYQRFSLVLTETFVQFQLSLYGDFERIIDKKERFLLLSNHQSATDWIVGNCITERLGRLGQLRYFMKDVLQIIPLYGFYFHHHGCIYVNRKQCNFEKMRRTLLYLQNKQIPSIVVIFPEGTRYQADRLIESHEFAEKNGLRKLNHVRYPRTRGLGMTICYLRPNIDAIYDVTIIYGGTKDGNRRLSAPSLIDVFTGRCRSVHAYLERIPIENVPEDEQKIRDFLFTQFNKKEDLLSRYYDNRDANPANDCQPFPGPALRRDLSQFRQSIALILMFLFSTFSIFTGSGLSMTFHVWIVGTLFGYVWLFIGSVA</sequence>
<dbReference type="AlphaFoldDB" id="A0A7M7JYX8"/>
<keyword evidence="4" id="KW-0812">Transmembrane</keyword>
<dbReference type="Pfam" id="PF01553">
    <property type="entry name" value="Acyltransferase"/>
    <property type="match status" value="1"/>
</dbReference>
<dbReference type="Proteomes" id="UP000594260">
    <property type="component" value="Unplaced"/>
</dbReference>
<proteinExistence type="inferred from homology"/>
<feature type="transmembrane region" description="Helical" evidence="4">
    <location>
        <begin position="322"/>
        <end position="340"/>
    </location>
</feature>
<dbReference type="GO" id="GO:0016746">
    <property type="term" value="F:acyltransferase activity"/>
    <property type="evidence" value="ECO:0007669"/>
    <property type="project" value="UniProtKB-KW"/>
</dbReference>
<dbReference type="CDD" id="cd07990">
    <property type="entry name" value="LPLAT_LCLAT1-like"/>
    <property type="match status" value="1"/>
</dbReference>
<dbReference type="RefSeq" id="XP_022659222.1">
    <property type="nucleotide sequence ID" value="XM_022803487.1"/>
</dbReference>
<dbReference type="OrthoDB" id="6487385at2759"/>
<organism evidence="6 7">
    <name type="scientific">Varroa destructor</name>
    <name type="common">Honeybee mite</name>
    <dbReference type="NCBI Taxonomy" id="109461"/>
    <lineage>
        <taxon>Eukaryota</taxon>
        <taxon>Metazoa</taxon>
        <taxon>Ecdysozoa</taxon>
        <taxon>Arthropoda</taxon>
        <taxon>Chelicerata</taxon>
        <taxon>Arachnida</taxon>
        <taxon>Acari</taxon>
        <taxon>Parasitiformes</taxon>
        <taxon>Mesostigmata</taxon>
        <taxon>Gamasina</taxon>
        <taxon>Dermanyssoidea</taxon>
        <taxon>Varroidae</taxon>
        <taxon>Varroa</taxon>
    </lineage>
</organism>
<feature type="domain" description="Phospholipid/glycerol acyltransferase" evidence="5">
    <location>
        <begin position="88"/>
        <end position="209"/>
    </location>
</feature>
<dbReference type="Pfam" id="PF16076">
    <property type="entry name" value="Acyltransf_C"/>
    <property type="match status" value="1"/>
</dbReference>
<feature type="transmembrane region" description="Helical" evidence="4">
    <location>
        <begin position="346"/>
        <end position="365"/>
    </location>
</feature>
<evidence type="ECO:0000313" key="6">
    <source>
        <dbReference type="EnsemblMetazoa" id="XP_022659214"/>
    </source>
</evidence>
<dbReference type="RefSeq" id="XP_022659219.1">
    <property type="nucleotide sequence ID" value="XM_022803484.1"/>
</dbReference>
<keyword evidence="7" id="KW-1185">Reference proteome</keyword>
<accession>A0A7M7JYX8</accession>
<reference evidence="6" key="1">
    <citation type="submission" date="2021-01" db="UniProtKB">
        <authorList>
            <consortium name="EnsemblMetazoa"/>
        </authorList>
    </citation>
    <scope>IDENTIFICATION</scope>
</reference>
<keyword evidence="2" id="KW-0808">Transferase</keyword>
<keyword evidence="4" id="KW-1133">Transmembrane helix</keyword>
<dbReference type="EnsemblMetazoa" id="XM_022803486">
    <property type="protein sequence ID" value="XP_022659221"/>
    <property type="gene ID" value="LOC111249517"/>
</dbReference>
<dbReference type="RefSeq" id="XP_022659220.1">
    <property type="nucleotide sequence ID" value="XM_022803485.1"/>
</dbReference>
<dbReference type="InParanoid" id="A0A7M7JYX8"/>
<dbReference type="GeneID" id="111249517"/>
<protein>
    <recommendedName>
        <fullName evidence="5">Phospholipid/glycerol acyltransferase domain-containing protein</fullName>
    </recommendedName>
</protein>
<dbReference type="RefSeq" id="XP_022659214.1">
    <property type="nucleotide sequence ID" value="XM_022803479.1"/>
</dbReference>
<dbReference type="EnsemblMetazoa" id="XM_022803487">
    <property type="protein sequence ID" value="XP_022659222"/>
    <property type="gene ID" value="LOC111249517"/>
</dbReference>
<keyword evidence="3" id="KW-0012">Acyltransferase</keyword>
<evidence type="ECO:0000313" key="7">
    <source>
        <dbReference type="Proteomes" id="UP000594260"/>
    </source>
</evidence>
<dbReference type="PANTHER" id="PTHR10983:SF73">
    <property type="entry name" value="1-ACYL-SN-GLYCEROL-3-PHOSPHATE ACYLTRANSFERASE EPSILON"/>
    <property type="match status" value="1"/>
</dbReference>
<dbReference type="PANTHER" id="PTHR10983">
    <property type="entry name" value="1-ACYLGLYCEROL-3-PHOSPHATE ACYLTRANSFERASE-RELATED"/>
    <property type="match status" value="1"/>
</dbReference>
<evidence type="ECO:0000256" key="4">
    <source>
        <dbReference type="SAM" id="Phobius"/>
    </source>
</evidence>
<feature type="transmembrane region" description="Helical" evidence="4">
    <location>
        <begin position="12"/>
        <end position="33"/>
    </location>
</feature>
<dbReference type="EnsemblMetazoa" id="XM_022803485">
    <property type="protein sequence ID" value="XP_022659220"/>
    <property type="gene ID" value="LOC111249517"/>
</dbReference>
<dbReference type="RefSeq" id="XP_022659218.1">
    <property type="nucleotide sequence ID" value="XM_022803483.1"/>
</dbReference>
<dbReference type="RefSeq" id="XP_022659217.1">
    <property type="nucleotide sequence ID" value="XM_022803482.1"/>
</dbReference>